<dbReference type="InterPro" id="IPR046496">
    <property type="entry name" value="DUF6589"/>
</dbReference>
<name>A0A8H6S742_9AGAR</name>
<organism evidence="3 4">
    <name type="scientific">Mycena indigotica</name>
    <dbReference type="NCBI Taxonomy" id="2126181"/>
    <lineage>
        <taxon>Eukaryota</taxon>
        <taxon>Fungi</taxon>
        <taxon>Dikarya</taxon>
        <taxon>Basidiomycota</taxon>
        <taxon>Agaricomycotina</taxon>
        <taxon>Agaricomycetes</taxon>
        <taxon>Agaricomycetidae</taxon>
        <taxon>Agaricales</taxon>
        <taxon>Marasmiineae</taxon>
        <taxon>Mycenaceae</taxon>
        <taxon>Mycena</taxon>
    </lineage>
</organism>
<dbReference type="EMBL" id="JACAZF010000010">
    <property type="protein sequence ID" value="KAF7293617.1"/>
    <property type="molecule type" value="Genomic_DNA"/>
</dbReference>
<comment type="caution">
    <text evidence="3">The sequence shown here is derived from an EMBL/GenBank/DDBJ whole genome shotgun (WGS) entry which is preliminary data.</text>
</comment>
<sequence length="692" mass="77965">MSTTSKVLVWCFNSVKDHILREIDVLASVTSGLHFNASHADLSFAGNAFIDDTAQEMQNNAPFLWDLLHTLMSYESRSGRRVISRYENQQKMAKQDLDLGEIGGDMNLDSDIEIPSSSSLLPHSDATVPADLSPEQRAANYKRRRQRERAIERRTSLRVIRAVMIISIILQTVNQQCNRIQAILGIFFHSLNVPEKVIETLAHAGLSISLSSIHRSVTSLTGQTAELIKQLVRTLTAQFVYDNFDITFPTSEPTVENPGQFVSATSATVIPLSGNFGSVIHSIQIRQPEHCRMARKLTFFMNFILGTAMDVVAAGETFSAREKRFSWHALDILLRYGAPNNTFFKEKLRDIGLGPEPVRLIPLRKTTQVPCRAMKIKWQSTTDGNIQVIDNLHLQGGIGEPAETTFGAGDVDITGSILLFHGDLLTKERIDGIRASRAIEATQKARFQHIVVVPGLFHFKMAAADTLWRIFIKPTDSRTDVNSLMQHCGVLRPRETGKFAKKPGFRATHDLITHDIRAALLDCFRQEIHCLDSKHIGMTIEQYAATEPSLSSLRKLADTVVQKYVARSRDLGIMRDRKIAERDKRFENQTLRNRDELMYLDLSHAMNVGDIGAIEATMVYWCYLFKATGKHKYSWHTLNFLKDLKSRFSPDLREIIRINWLVNPTGKPGRFRGVDLAHGAQQLIHQGDILGL</sequence>
<keyword evidence="4" id="KW-1185">Reference proteome</keyword>
<evidence type="ECO:0000259" key="2">
    <source>
        <dbReference type="Pfam" id="PF20231"/>
    </source>
</evidence>
<gene>
    <name evidence="3" type="ORF">MIND_01141000</name>
</gene>
<dbReference type="Pfam" id="PF20231">
    <property type="entry name" value="DUF6589"/>
    <property type="match status" value="1"/>
</dbReference>
<dbReference type="AlphaFoldDB" id="A0A8H6S742"/>
<accession>A0A8H6S742</accession>
<feature type="region of interest" description="Disordered" evidence="1">
    <location>
        <begin position="125"/>
        <end position="147"/>
    </location>
</feature>
<dbReference type="GeneID" id="59350464"/>
<proteinExistence type="predicted"/>
<evidence type="ECO:0000313" key="4">
    <source>
        <dbReference type="Proteomes" id="UP000636479"/>
    </source>
</evidence>
<dbReference type="RefSeq" id="XP_037215780.1">
    <property type="nucleotide sequence ID" value="XM_037367948.1"/>
</dbReference>
<dbReference type="Proteomes" id="UP000636479">
    <property type="component" value="Unassembled WGS sequence"/>
</dbReference>
<reference evidence="3" key="1">
    <citation type="submission" date="2020-05" db="EMBL/GenBank/DDBJ databases">
        <title>Mycena genomes resolve the evolution of fungal bioluminescence.</title>
        <authorList>
            <person name="Tsai I.J."/>
        </authorList>
    </citation>
    <scope>NUCLEOTIDE SEQUENCE</scope>
    <source>
        <strain evidence="3">171206Taipei</strain>
    </source>
</reference>
<evidence type="ECO:0000256" key="1">
    <source>
        <dbReference type="SAM" id="MobiDB-lite"/>
    </source>
</evidence>
<protein>
    <recommendedName>
        <fullName evidence="2">DUF6589 domain-containing protein</fullName>
    </recommendedName>
</protein>
<evidence type="ECO:0000313" key="3">
    <source>
        <dbReference type="EMBL" id="KAF7293617.1"/>
    </source>
</evidence>
<feature type="domain" description="DUF6589" evidence="2">
    <location>
        <begin position="317"/>
        <end position="677"/>
    </location>
</feature>
<dbReference type="OrthoDB" id="4743193at2759"/>